<evidence type="ECO:0000313" key="2">
    <source>
        <dbReference type="EMBL" id="ACL60491.1"/>
    </source>
</evidence>
<dbReference type="PANTHER" id="PTHR33376:SF4">
    <property type="entry name" value="SIALIC ACID-BINDING PERIPLASMIC PROTEIN SIAP"/>
    <property type="match status" value="1"/>
</dbReference>
<dbReference type="CDD" id="cd13602">
    <property type="entry name" value="PBP2_TRAP_BpDctp6_7"/>
    <property type="match status" value="1"/>
</dbReference>
<organism evidence="2 3">
    <name type="scientific">Methylobacterium nodulans (strain LMG 21967 / CNCM I-2342 / ORS 2060)</name>
    <dbReference type="NCBI Taxonomy" id="460265"/>
    <lineage>
        <taxon>Bacteria</taxon>
        <taxon>Pseudomonadati</taxon>
        <taxon>Pseudomonadota</taxon>
        <taxon>Alphaproteobacteria</taxon>
        <taxon>Hyphomicrobiales</taxon>
        <taxon>Methylobacteriaceae</taxon>
        <taxon>Methylobacterium</taxon>
    </lineage>
</organism>
<dbReference type="InterPro" id="IPR018389">
    <property type="entry name" value="DctP_fam"/>
</dbReference>
<protein>
    <submittedName>
        <fullName evidence="2">TRAP dicarboxylate transporter-DctP subunit</fullName>
    </submittedName>
</protein>
<reference evidence="2 3" key="1">
    <citation type="submission" date="2009-01" db="EMBL/GenBank/DDBJ databases">
        <title>Complete sequence of chromosome of Methylobacterium nodulans ORS 2060.</title>
        <authorList>
            <consortium name="US DOE Joint Genome Institute"/>
            <person name="Lucas S."/>
            <person name="Copeland A."/>
            <person name="Lapidus A."/>
            <person name="Glavina del Rio T."/>
            <person name="Dalin E."/>
            <person name="Tice H."/>
            <person name="Bruce D."/>
            <person name="Goodwin L."/>
            <person name="Pitluck S."/>
            <person name="Sims D."/>
            <person name="Brettin T."/>
            <person name="Detter J.C."/>
            <person name="Han C."/>
            <person name="Larimer F."/>
            <person name="Land M."/>
            <person name="Hauser L."/>
            <person name="Kyrpides N."/>
            <person name="Ivanova N."/>
            <person name="Marx C.J."/>
            <person name="Richardson P."/>
        </authorList>
    </citation>
    <scope>NUCLEOTIDE SEQUENCE [LARGE SCALE GENOMIC DNA]</scope>
    <source>
        <strain evidence="3">LMG 21967 / CNCM I-2342 / ORS 2060</strain>
    </source>
</reference>
<keyword evidence="3" id="KW-1185">Reference proteome</keyword>
<dbReference type="HOGENOM" id="CLU_036176_2_3_5"/>
<sequence>MPMPMPVPRRPTPPHLPSQAPKRLLAFALAWLLSAIIAYPADAQVRWVMATEYPASNISGVGLTTFARLVSDRTNGFVQTANALDNELKISSGEMIRAAQDGRISGGDAFAGPLEAIDPIFGLASLPFVVQSIESAKAVNSRARPLYEKALAARGLKLLYMTIWPSTGIWTARPLAGPDDLRTMSVRSYDYNSAEVMRAAGAMAEYLPFNEAIAKVKNRELDGILTSGDGGAGRKLWDYLRYFTSINYAIPISLAFVRTDVFESLPSDQQQAVMAAAAETERSQFELLANRTAENYARMRENGVAIAEPAAPSLLAVLKEGAAAPISAWKQKVPAEAIAILDGTGQR</sequence>
<dbReference type="Gene3D" id="3.40.190.170">
    <property type="entry name" value="Bacterial extracellular solute-binding protein, family 7"/>
    <property type="match status" value="1"/>
</dbReference>
<accession>B8IQH9</accession>
<name>B8IQH9_METNO</name>
<gene>
    <name evidence="2" type="ordered locus">Mnod_5651</name>
</gene>
<dbReference type="PANTHER" id="PTHR33376">
    <property type="match status" value="1"/>
</dbReference>
<dbReference type="AlphaFoldDB" id="B8IQH9"/>
<dbReference type="GO" id="GO:0055085">
    <property type="term" value="P:transmembrane transport"/>
    <property type="evidence" value="ECO:0007669"/>
    <property type="project" value="InterPro"/>
</dbReference>
<dbReference type="Proteomes" id="UP000008207">
    <property type="component" value="Chromosome"/>
</dbReference>
<evidence type="ECO:0000256" key="1">
    <source>
        <dbReference type="ARBA" id="ARBA00022729"/>
    </source>
</evidence>
<dbReference type="STRING" id="460265.Mnod_5651"/>
<keyword evidence="1" id="KW-0732">Signal</keyword>
<dbReference type="NCBIfam" id="NF037995">
    <property type="entry name" value="TRAP_S1"/>
    <property type="match status" value="1"/>
</dbReference>
<dbReference type="KEGG" id="mno:Mnod_5651"/>
<dbReference type="InterPro" id="IPR038404">
    <property type="entry name" value="TRAP_DctP_sf"/>
</dbReference>
<evidence type="ECO:0000313" key="3">
    <source>
        <dbReference type="Proteomes" id="UP000008207"/>
    </source>
</evidence>
<proteinExistence type="predicted"/>
<dbReference type="eggNOG" id="COG1638">
    <property type="taxonomic scope" value="Bacteria"/>
</dbReference>
<dbReference type="EMBL" id="CP001349">
    <property type="protein sequence ID" value="ACL60491.1"/>
    <property type="molecule type" value="Genomic_DNA"/>
</dbReference>
<dbReference type="Pfam" id="PF03480">
    <property type="entry name" value="DctP"/>
    <property type="match status" value="1"/>
</dbReference>